<proteinExistence type="predicted"/>
<evidence type="ECO:0000313" key="2">
    <source>
        <dbReference type="EMBL" id="VDD93808.1"/>
    </source>
</evidence>
<feature type="region of interest" description="Disordered" evidence="1">
    <location>
        <begin position="17"/>
        <end position="56"/>
    </location>
</feature>
<dbReference type="WBParaSite" id="EVEC_0000911801-mRNA-1">
    <property type="protein sequence ID" value="EVEC_0000911801-mRNA-1"/>
    <property type="gene ID" value="EVEC_0000911801"/>
</dbReference>
<evidence type="ECO:0000256" key="1">
    <source>
        <dbReference type="SAM" id="MobiDB-lite"/>
    </source>
</evidence>
<gene>
    <name evidence="2" type="ORF">EVEC_LOCUS8559</name>
</gene>
<dbReference type="Proteomes" id="UP000274131">
    <property type="component" value="Unassembled WGS sequence"/>
</dbReference>
<organism evidence="4">
    <name type="scientific">Enterobius vermicularis</name>
    <name type="common">Human pinworm</name>
    <dbReference type="NCBI Taxonomy" id="51028"/>
    <lineage>
        <taxon>Eukaryota</taxon>
        <taxon>Metazoa</taxon>
        <taxon>Ecdysozoa</taxon>
        <taxon>Nematoda</taxon>
        <taxon>Chromadorea</taxon>
        <taxon>Rhabditida</taxon>
        <taxon>Spirurina</taxon>
        <taxon>Oxyuridomorpha</taxon>
        <taxon>Oxyuroidea</taxon>
        <taxon>Oxyuridae</taxon>
        <taxon>Enterobius</taxon>
    </lineage>
</organism>
<dbReference type="EMBL" id="UXUI01009480">
    <property type="protein sequence ID" value="VDD93808.1"/>
    <property type="molecule type" value="Genomic_DNA"/>
</dbReference>
<feature type="compositionally biased region" description="Basic residues" evidence="1">
    <location>
        <begin position="17"/>
        <end position="27"/>
    </location>
</feature>
<reference evidence="4" key="1">
    <citation type="submission" date="2017-02" db="UniProtKB">
        <authorList>
            <consortium name="WormBaseParasite"/>
        </authorList>
    </citation>
    <scope>IDENTIFICATION</scope>
</reference>
<name>A0A0N4VEK3_ENTVE</name>
<protein>
    <submittedName>
        <fullName evidence="2 4">Uncharacterized protein</fullName>
    </submittedName>
</protein>
<feature type="region of interest" description="Disordered" evidence="1">
    <location>
        <begin position="89"/>
        <end position="111"/>
    </location>
</feature>
<dbReference type="AlphaFoldDB" id="A0A0N4VEK3"/>
<reference evidence="2 3" key="2">
    <citation type="submission" date="2018-10" db="EMBL/GenBank/DDBJ databases">
        <authorList>
            <consortium name="Pathogen Informatics"/>
        </authorList>
    </citation>
    <scope>NUCLEOTIDE SEQUENCE [LARGE SCALE GENOMIC DNA]</scope>
</reference>
<feature type="compositionally biased region" description="Polar residues" evidence="1">
    <location>
        <begin position="28"/>
        <end position="47"/>
    </location>
</feature>
<accession>A0A0N4VEK3</accession>
<evidence type="ECO:0000313" key="4">
    <source>
        <dbReference type="WBParaSite" id="EVEC_0000911801-mRNA-1"/>
    </source>
</evidence>
<evidence type="ECO:0000313" key="3">
    <source>
        <dbReference type="Proteomes" id="UP000274131"/>
    </source>
</evidence>
<keyword evidence="3" id="KW-1185">Reference proteome</keyword>
<sequence>MLRITNLVEPKDIALMHKKQPLRRPQKRTGSQSTGPSEIVYHSSTDETVPGDKPKTTVESALKSSATETIEKTVVSNETVQVGNASLIESNNETDVSTQTEASNVSSTATGETINTSIQGTAEAGSSSVQILMSNTSQDITTAANAELTLSNVSDATLANDSSKSVETVSGASGNATASLIDSPSNNTEETFLNQTASNIAVEERANITALDGSEKSVEPKNIMTKEENLSSANVSVEDDGTIITRLGTSRRKLLY</sequence>